<dbReference type="InterPro" id="IPR010982">
    <property type="entry name" value="Lambda_DNA-bd_dom_sf"/>
</dbReference>
<evidence type="ECO:0000313" key="2">
    <source>
        <dbReference type="EMBL" id="AQQ10476.1"/>
    </source>
</evidence>
<dbReference type="Pfam" id="PF13443">
    <property type="entry name" value="HTH_26"/>
    <property type="match status" value="1"/>
</dbReference>
<organism evidence="2 3">
    <name type="scientific">Sedimentisphaera cyanobacteriorum</name>
    <dbReference type="NCBI Taxonomy" id="1940790"/>
    <lineage>
        <taxon>Bacteria</taxon>
        <taxon>Pseudomonadati</taxon>
        <taxon>Planctomycetota</taxon>
        <taxon>Phycisphaerae</taxon>
        <taxon>Sedimentisphaerales</taxon>
        <taxon>Sedimentisphaeraceae</taxon>
        <taxon>Sedimentisphaera</taxon>
    </lineage>
</organism>
<dbReference type="STRING" id="1940790.L21SP3_02309"/>
<dbReference type="SMART" id="SM00530">
    <property type="entry name" value="HTH_XRE"/>
    <property type="match status" value="1"/>
</dbReference>
<dbReference type="CDD" id="cd00093">
    <property type="entry name" value="HTH_XRE"/>
    <property type="match status" value="1"/>
</dbReference>
<dbReference type="InterPro" id="IPR001387">
    <property type="entry name" value="Cro/C1-type_HTH"/>
</dbReference>
<dbReference type="Proteomes" id="UP000188273">
    <property type="component" value="Chromosome"/>
</dbReference>
<reference evidence="3" key="1">
    <citation type="submission" date="2017-02" db="EMBL/GenBank/DDBJ databases">
        <title>Comparative genomics and description of representatives of a novel lineage of planctomycetes thriving in anoxic sediments.</title>
        <authorList>
            <person name="Spring S."/>
            <person name="Bunk B."/>
            <person name="Sproer C."/>
            <person name="Klenk H.-P."/>
        </authorList>
    </citation>
    <scope>NUCLEOTIDE SEQUENCE [LARGE SCALE GENOMIC DNA]</scope>
    <source>
        <strain evidence="3">L21-RPul-D3</strain>
    </source>
</reference>
<feature type="domain" description="HTH cro/C1-type" evidence="1">
    <location>
        <begin position="23"/>
        <end position="65"/>
    </location>
</feature>
<protein>
    <submittedName>
        <fullName evidence="2">Putative transcriptional regulator</fullName>
    </submittedName>
</protein>
<dbReference type="Gene3D" id="1.10.260.40">
    <property type="entry name" value="lambda repressor-like DNA-binding domains"/>
    <property type="match status" value="1"/>
</dbReference>
<dbReference type="SUPFAM" id="SSF47413">
    <property type="entry name" value="lambda repressor-like DNA-binding domains"/>
    <property type="match status" value="1"/>
</dbReference>
<accession>A0A1Q2HT19</accession>
<dbReference type="KEGG" id="pbu:L21SP3_02309"/>
<dbReference type="EMBL" id="CP019633">
    <property type="protein sequence ID" value="AQQ10476.1"/>
    <property type="molecule type" value="Genomic_DNA"/>
</dbReference>
<dbReference type="AlphaFoldDB" id="A0A1Q2HT19"/>
<evidence type="ECO:0000313" key="3">
    <source>
        <dbReference type="Proteomes" id="UP000188273"/>
    </source>
</evidence>
<sequence length="73" mass="8443">MRVKVNRYKVKKIMADKQIHTFTDLAYMLGISKNQLSNILSNKFNPVKSNIQELADFLEVSPSELIEQADEEE</sequence>
<dbReference type="GO" id="GO:0003677">
    <property type="term" value="F:DNA binding"/>
    <property type="evidence" value="ECO:0007669"/>
    <property type="project" value="InterPro"/>
</dbReference>
<gene>
    <name evidence="2" type="ORF">L21SP3_02309</name>
</gene>
<evidence type="ECO:0000259" key="1">
    <source>
        <dbReference type="PROSITE" id="PS50943"/>
    </source>
</evidence>
<proteinExistence type="predicted"/>
<keyword evidence="3" id="KW-1185">Reference proteome</keyword>
<name>A0A1Q2HT19_9BACT</name>
<dbReference type="PROSITE" id="PS50943">
    <property type="entry name" value="HTH_CROC1"/>
    <property type="match status" value="1"/>
</dbReference>